<accession>A0AAV8XX08</accession>
<dbReference type="AlphaFoldDB" id="A0AAV8XX08"/>
<dbReference type="Gene3D" id="3.30.420.10">
    <property type="entry name" value="Ribonuclease H-like superfamily/Ribonuclease H"/>
    <property type="match status" value="1"/>
</dbReference>
<gene>
    <name evidence="2" type="ORF">NQ318_016595</name>
</gene>
<dbReference type="PANTHER" id="PTHR47326:SF1">
    <property type="entry name" value="HTH PSQ-TYPE DOMAIN-CONTAINING PROTEIN"/>
    <property type="match status" value="1"/>
</dbReference>
<evidence type="ECO:0000313" key="2">
    <source>
        <dbReference type="EMBL" id="KAJ8943617.1"/>
    </source>
</evidence>
<dbReference type="EMBL" id="JAPWTK010000283">
    <property type="protein sequence ID" value="KAJ8943617.1"/>
    <property type="molecule type" value="Genomic_DNA"/>
</dbReference>
<comment type="caution">
    <text evidence="2">The sequence shown here is derived from an EMBL/GenBank/DDBJ whole genome shotgun (WGS) entry which is preliminary data.</text>
</comment>
<feature type="transmembrane region" description="Helical" evidence="1">
    <location>
        <begin position="20"/>
        <end position="38"/>
    </location>
</feature>
<protein>
    <recommendedName>
        <fullName evidence="4">Transposase</fullName>
    </recommendedName>
</protein>
<keyword evidence="1" id="KW-1133">Transmembrane helix</keyword>
<organism evidence="2 3">
    <name type="scientific">Aromia moschata</name>
    <dbReference type="NCBI Taxonomy" id="1265417"/>
    <lineage>
        <taxon>Eukaryota</taxon>
        <taxon>Metazoa</taxon>
        <taxon>Ecdysozoa</taxon>
        <taxon>Arthropoda</taxon>
        <taxon>Hexapoda</taxon>
        <taxon>Insecta</taxon>
        <taxon>Pterygota</taxon>
        <taxon>Neoptera</taxon>
        <taxon>Endopterygota</taxon>
        <taxon>Coleoptera</taxon>
        <taxon>Polyphaga</taxon>
        <taxon>Cucujiformia</taxon>
        <taxon>Chrysomeloidea</taxon>
        <taxon>Cerambycidae</taxon>
        <taxon>Cerambycinae</taxon>
        <taxon>Callichromatini</taxon>
        <taxon>Aromia</taxon>
    </lineage>
</organism>
<name>A0AAV8XX08_9CUCU</name>
<proteinExistence type="predicted"/>
<reference evidence="2" key="1">
    <citation type="journal article" date="2023" name="Insect Mol. Biol.">
        <title>Genome sequencing provides insights into the evolution of gene families encoding plant cell wall-degrading enzymes in longhorned beetles.</title>
        <authorList>
            <person name="Shin N.R."/>
            <person name="Okamura Y."/>
            <person name="Kirsch R."/>
            <person name="Pauchet Y."/>
        </authorList>
    </citation>
    <scope>NUCLEOTIDE SEQUENCE</scope>
    <source>
        <strain evidence="2">AMC_N1</strain>
    </source>
</reference>
<sequence>MARCDGPPPGSAGFTYDMTIGLLAVFLSVKITMDILYAEDLYIRKMLLLELHMRTKTRCRKNATDDEHSVGVLGSVFNDPHISIERQIESECDISRSSIQRILKSAKIRPFNIHLHQGLEPGDYERRIMAFLAWLATAHEDGNIISILWTDESRFHNNGTINRHNCHYWSEDNPHWMRETNFQRIWKINVWCGMIDGATIRRNSNNMSTA</sequence>
<dbReference type="InterPro" id="IPR036397">
    <property type="entry name" value="RNaseH_sf"/>
</dbReference>
<keyword evidence="1" id="KW-0812">Transmembrane</keyword>
<dbReference type="PANTHER" id="PTHR47326">
    <property type="entry name" value="TRANSPOSABLE ELEMENT TC3 TRANSPOSASE-LIKE PROTEIN"/>
    <property type="match status" value="1"/>
</dbReference>
<evidence type="ECO:0000313" key="3">
    <source>
        <dbReference type="Proteomes" id="UP001162162"/>
    </source>
</evidence>
<evidence type="ECO:0000256" key="1">
    <source>
        <dbReference type="SAM" id="Phobius"/>
    </source>
</evidence>
<keyword evidence="1" id="KW-0472">Membrane</keyword>
<evidence type="ECO:0008006" key="4">
    <source>
        <dbReference type="Google" id="ProtNLM"/>
    </source>
</evidence>
<dbReference type="GO" id="GO:0003676">
    <property type="term" value="F:nucleic acid binding"/>
    <property type="evidence" value="ECO:0007669"/>
    <property type="project" value="InterPro"/>
</dbReference>
<keyword evidence="3" id="KW-1185">Reference proteome</keyword>
<dbReference type="Proteomes" id="UP001162162">
    <property type="component" value="Unassembled WGS sequence"/>
</dbReference>